<keyword evidence="1" id="KW-0472">Membrane</keyword>
<keyword evidence="3" id="KW-1185">Reference proteome</keyword>
<gene>
    <name evidence="2" type="ORF">RF007C_07440</name>
</gene>
<sequence>MKMPEKLKELLRCRKWVLFTVICGAAGMLLIMLSALIPEKRSDLPERESTHIEYDSSEFCRNTEKRLADQLGRIDGAGEVSVCLTVNSSQRYIYATEGRMSRSGNKSEEEKKYVMTGGGSNKSALIEAVEAPEITGALVLCEGGGSAVVREQMYKAVSAMLGLPTANIFVAKLR</sequence>
<dbReference type="OrthoDB" id="1734162at2"/>
<dbReference type="PATRIC" id="fig|1341157.4.peg.1914"/>
<dbReference type="AlphaFoldDB" id="W7UEC3"/>
<feature type="transmembrane region" description="Helical" evidence="1">
    <location>
        <begin position="16"/>
        <end position="37"/>
    </location>
</feature>
<dbReference type="eggNOG" id="ENOG5032FH3">
    <property type="taxonomic scope" value="Bacteria"/>
</dbReference>
<proteinExistence type="predicted"/>
<organism evidence="2 3">
    <name type="scientific">Ruminococcus flavefaciens 007c</name>
    <dbReference type="NCBI Taxonomy" id="1341157"/>
    <lineage>
        <taxon>Bacteria</taxon>
        <taxon>Bacillati</taxon>
        <taxon>Bacillota</taxon>
        <taxon>Clostridia</taxon>
        <taxon>Eubacteriales</taxon>
        <taxon>Oscillospiraceae</taxon>
        <taxon>Ruminococcus</taxon>
    </lineage>
</organism>
<reference evidence="2 3" key="1">
    <citation type="journal article" date="2014" name="PLoS ONE">
        <title>Rumen cellulosomics: divergent fiber-degrading strategies revealed by comparative genome-wide analysis of six ruminococcal strains.</title>
        <authorList>
            <person name="Dassa B."/>
            <person name="Borovok I."/>
            <person name="Ruimy-Israeli V."/>
            <person name="Lamed R."/>
            <person name="Flint H.J."/>
            <person name="Duncan S.H."/>
            <person name="Henrissat B."/>
            <person name="Coutinho P."/>
            <person name="Morrison M."/>
            <person name="Mosoni P."/>
            <person name="Yeoman C.J."/>
            <person name="White B.A."/>
            <person name="Bayer E.A."/>
        </authorList>
    </citation>
    <scope>NUCLEOTIDE SEQUENCE [LARGE SCALE GENOMIC DNA]</scope>
    <source>
        <strain evidence="2 3">007c</strain>
    </source>
</reference>
<dbReference type="RefSeq" id="WP_037299370.1">
    <property type="nucleotide sequence ID" value="NZ_ATAX01000025.1"/>
</dbReference>
<keyword evidence="1" id="KW-1133">Transmembrane helix</keyword>
<dbReference type="Proteomes" id="UP000019365">
    <property type="component" value="Unassembled WGS sequence"/>
</dbReference>
<dbReference type="EMBL" id="ATAX01000025">
    <property type="protein sequence ID" value="EWM53506.1"/>
    <property type="molecule type" value="Genomic_DNA"/>
</dbReference>
<comment type="caution">
    <text evidence="2">The sequence shown here is derived from an EMBL/GenBank/DDBJ whole genome shotgun (WGS) entry which is preliminary data.</text>
</comment>
<keyword evidence="1" id="KW-0812">Transmembrane</keyword>
<evidence type="ECO:0000256" key="1">
    <source>
        <dbReference type="SAM" id="Phobius"/>
    </source>
</evidence>
<evidence type="ECO:0000313" key="3">
    <source>
        <dbReference type="Proteomes" id="UP000019365"/>
    </source>
</evidence>
<evidence type="ECO:0000313" key="2">
    <source>
        <dbReference type="EMBL" id="EWM53506.1"/>
    </source>
</evidence>
<name>W7UEC3_RUMFL</name>
<protein>
    <recommendedName>
        <fullName evidence="4">Stage III sporulation protein AG</fullName>
    </recommendedName>
</protein>
<accession>W7UEC3</accession>
<evidence type="ECO:0008006" key="4">
    <source>
        <dbReference type="Google" id="ProtNLM"/>
    </source>
</evidence>